<feature type="transmembrane region" description="Helical" evidence="4">
    <location>
        <begin position="52"/>
        <end position="72"/>
    </location>
</feature>
<dbReference type="SUPFAM" id="SSF55874">
    <property type="entry name" value="ATPase domain of HSP90 chaperone/DNA topoisomerase II/histidine kinase"/>
    <property type="match status" value="1"/>
</dbReference>
<feature type="transmembrane region" description="Helical" evidence="4">
    <location>
        <begin position="159"/>
        <end position="177"/>
    </location>
</feature>
<proteinExistence type="predicted"/>
<feature type="transmembrane region" description="Helical" evidence="4">
    <location>
        <begin position="221"/>
        <end position="243"/>
    </location>
</feature>
<dbReference type="PROSITE" id="PS50109">
    <property type="entry name" value="HIS_KIN"/>
    <property type="match status" value="1"/>
</dbReference>
<feature type="domain" description="Histidine kinase" evidence="5">
    <location>
        <begin position="280"/>
        <end position="504"/>
    </location>
</feature>
<dbReference type="KEGG" id="ggr:HKW67_08150"/>
<dbReference type="SUPFAM" id="SSF47384">
    <property type="entry name" value="Homodimeric domain of signal transducing histidine kinase"/>
    <property type="match status" value="1"/>
</dbReference>
<reference evidence="6 7" key="1">
    <citation type="submission" date="2020-05" db="EMBL/GenBank/DDBJ databases">
        <title>Complete genome sequence of Gemmatimonas greenlandica TET16.</title>
        <authorList>
            <person name="Zeng Y."/>
        </authorList>
    </citation>
    <scope>NUCLEOTIDE SEQUENCE [LARGE SCALE GENOMIC DNA]</scope>
    <source>
        <strain evidence="6 7">TET16</strain>
    </source>
</reference>
<feature type="transmembrane region" description="Helical" evidence="4">
    <location>
        <begin position="22"/>
        <end position="40"/>
    </location>
</feature>
<dbReference type="EC" id="2.7.13.3" evidence="2"/>
<evidence type="ECO:0000313" key="7">
    <source>
        <dbReference type="Proteomes" id="UP000500938"/>
    </source>
</evidence>
<comment type="catalytic activity">
    <reaction evidence="1">
        <text>ATP + protein L-histidine = ADP + protein N-phospho-L-histidine.</text>
        <dbReference type="EC" id="2.7.13.3"/>
    </reaction>
</comment>
<evidence type="ECO:0000256" key="2">
    <source>
        <dbReference type="ARBA" id="ARBA00012438"/>
    </source>
</evidence>
<name>A0A6M4IP15_9BACT</name>
<keyword evidence="7" id="KW-1185">Reference proteome</keyword>
<dbReference type="InterPro" id="IPR003594">
    <property type="entry name" value="HATPase_dom"/>
</dbReference>
<sequence length="504" mass="53302">MWSGVSLASLSGFDSLPSFDQINLGSTLLQSAVIIGFAAAQHGVARHFDRPAMRAIAGYWGLLALAAFLNIFSSWSGAVWNDRTLSRLITTSLVAVMAAGIPFVQRAIASLLQPGVALPSVIPQATRWGAAVLLFHAAGVFGSAALFPDWRVVTVSWSRVTQLLVLSIPAVLSWRAWQRARQHRTALQLMSVGLTALAVRQFFAVLVGLRVGMPDLPLSGVIVIVTLDLLCLSAAGVFALLASTAEEVVLVERQASELAHAQRRIAQGERMESLGRMAAAVAHDMNNVLQVLGLSLESLRERLPRDAGGEVRGDAHREVGAAMQHGRSLMAQLLTFARARPTAPERFDPVSRLHSLDALLRVMTGASIELQLSASATGVSLLMDPAQFEQIVINLVANARDAIDAGGRIAVSLDLVSLPQAGRPRGSLAPGDYVRLVVADTGTGIPAAIRDSIFEPFFTTKSLGQGTGLGLATVHGIAKQVAGDVVLESTVGSGTTFEVYLPAA</sequence>
<dbReference type="Pfam" id="PF02518">
    <property type="entry name" value="HATPase_c"/>
    <property type="match status" value="1"/>
</dbReference>
<protein>
    <recommendedName>
        <fullName evidence="2">histidine kinase</fullName>
        <ecNumber evidence="2">2.7.13.3</ecNumber>
    </recommendedName>
</protein>
<dbReference type="AlphaFoldDB" id="A0A6M4IP15"/>
<keyword evidence="4" id="KW-0472">Membrane</keyword>
<dbReference type="InterPro" id="IPR036890">
    <property type="entry name" value="HATPase_C_sf"/>
</dbReference>
<evidence type="ECO:0000313" key="6">
    <source>
        <dbReference type="EMBL" id="QJR35479.1"/>
    </source>
</evidence>
<feature type="transmembrane region" description="Helical" evidence="4">
    <location>
        <begin position="125"/>
        <end position="147"/>
    </location>
</feature>
<keyword evidence="3" id="KW-0597">Phosphoprotein</keyword>
<dbReference type="Proteomes" id="UP000500938">
    <property type="component" value="Chromosome"/>
</dbReference>
<organism evidence="6 7">
    <name type="scientific">Gemmatimonas groenlandica</name>
    <dbReference type="NCBI Taxonomy" id="2732249"/>
    <lineage>
        <taxon>Bacteria</taxon>
        <taxon>Pseudomonadati</taxon>
        <taxon>Gemmatimonadota</taxon>
        <taxon>Gemmatimonadia</taxon>
        <taxon>Gemmatimonadales</taxon>
        <taxon>Gemmatimonadaceae</taxon>
        <taxon>Gemmatimonas</taxon>
    </lineage>
</organism>
<dbReference type="Gene3D" id="3.30.565.10">
    <property type="entry name" value="Histidine kinase-like ATPase, C-terminal domain"/>
    <property type="match status" value="1"/>
</dbReference>
<dbReference type="PANTHER" id="PTHR43065">
    <property type="entry name" value="SENSOR HISTIDINE KINASE"/>
    <property type="match status" value="1"/>
</dbReference>
<dbReference type="SMART" id="SM00387">
    <property type="entry name" value="HATPase_c"/>
    <property type="match status" value="1"/>
</dbReference>
<dbReference type="InterPro" id="IPR004358">
    <property type="entry name" value="Sig_transdc_His_kin-like_C"/>
</dbReference>
<evidence type="ECO:0000256" key="4">
    <source>
        <dbReference type="SAM" id="Phobius"/>
    </source>
</evidence>
<evidence type="ECO:0000256" key="3">
    <source>
        <dbReference type="ARBA" id="ARBA00022553"/>
    </source>
</evidence>
<feature type="transmembrane region" description="Helical" evidence="4">
    <location>
        <begin position="189"/>
        <end position="209"/>
    </location>
</feature>
<feature type="transmembrane region" description="Helical" evidence="4">
    <location>
        <begin position="84"/>
        <end position="104"/>
    </location>
</feature>
<dbReference type="InterPro" id="IPR036097">
    <property type="entry name" value="HisK_dim/P_sf"/>
</dbReference>
<dbReference type="PRINTS" id="PR00344">
    <property type="entry name" value="BCTRLSENSOR"/>
</dbReference>
<dbReference type="EMBL" id="CP053085">
    <property type="protein sequence ID" value="QJR35479.1"/>
    <property type="molecule type" value="Genomic_DNA"/>
</dbReference>
<evidence type="ECO:0000256" key="1">
    <source>
        <dbReference type="ARBA" id="ARBA00000085"/>
    </source>
</evidence>
<dbReference type="Gene3D" id="1.10.287.130">
    <property type="match status" value="1"/>
</dbReference>
<dbReference type="SMART" id="SM00388">
    <property type="entry name" value="HisKA"/>
    <property type="match status" value="1"/>
</dbReference>
<accession>A0A6M4IP15</accession>
<dbReference type="PANTHER" id="PTHR43065:SF49">
    <property type="entry name" value="HISTIDINE KINASE"/>
    <property type="match status" value="1"/>
</dbReference>
<keyword evidence="4" id="KW-1133">Transmembrane helix</keyword>
<dbReference type="InterPro" id="IPR003661">
    <property type="entry name" value="HisK_dim/P_dom"/>
</dbReference>
<dbReference type="InterPro" id="IPR005467">
    <property type="entry name" value="His_kinase_dom"/>
</dbReference>
<keyword evidence="4" id="KW-0812">Transmembrane</keyword>
<evidence type="ECO:0000259" key="5">
    <source>
        <dbReference type="PROSITE" id="PS50109"/>
    </source>
</evidence>
<dbReference type="GO" id="GO:0000155">
    <property type="term" value="F:phosphorelay sensor kinase activity"/>
    <property type="evidence" value="ECO:0007669"/>
    <property type="project" value="InterPro"/>
</dbReference>
<gene>
    <name evidence="6" type="ORF">HKW67_08150</name>
</gene>
<dbReference type="RefSeq" id="WP_171224909.1">
    <property type="nucleotide sequence ID" value="NZ_CP053085.1"/>
</dbReference>